<organism evidence="1 2">
    <name type="scientific">Drosophila albomicans</name>
    <name type="common">Fruit fly</name>
    <dbReference type="NCBI Taxonomy" id="7291"/>
    <lineage>
        <taxon>Eukaryota</taxon>
        <taxon>Metazoa</taxon>
        <taxon>Ecdysozoa</taxon>
        <taxon>Arthropoda</taxon>
        <taxon>Hexapoda</taxon>
        <taxon>Insecta</taxon>
        <taxon>Pterygota</taxon>
        <taxon>Neoptera</taxon>
        <taxon>Endopterygota</taxon>
        <taxon>Diptera</taxon>
        <taxon>Brachycera</taxon>
        <taxon>Muscomorpha</taxon>
        <taxon>Ephydroidea</taxon>
        <taxon>Drosophilidae</taxon>
        <taxon>Drosophila</taxon>
    </lineage>
</organism>
<dbReference type="Proteomes" id="UP000515160">
    <property type="component" value="Chromosome X"/>
</dbReference>
<dbReference type="RefSeq" id="XP_034109032.1">
    <property type="nucleotide sequence ID" value="XM_034253141.2"/>
</dbReference>
<dbReference type="GeneID" id="117571137"/>
<dbReference type="AlphaFoldDB" id="A0A6P8YTH9"/>
<reference evidence="2" key="1">
    <citation type="submission" date="2025-08" db="UniProtKB">
        <authorList>
            <consortium name="RefSeq"/>
        </authorList>
    </citation>
    <scope>IDENTIFICATION</scope>
    <source>
        <strain evidence="2">15112-1751.03</strain>
        <tissue evidence="2">Whole Adult</tissue>
    </source>
</reference>
<evidence type="ECO:0000313" key="1">
    <source>
        <dbReference type="Proteomes" id="UP000515160"/>
    </source>
</evidence>
<gene>
    <name evidence="2" type="primary">LOC117571137</name>
</gene>
<accession>A0A6P8YTH9</accession>
<protein>
    <submittedName>
        <fullName evidence="2">Uncharacterized protein LOC117571137</fullName>
    </submittedName>
</protein>
<sequence length="304" mass="35005">MDNFGIPTEINVSVMNAIVELQNTAPDGLVYEKKICDHVVYDRSDKDLLVRQSLYNLTFLEVLVRCGSSFALRQNLQFPSGASAIPWIVPRNQNVNLKRAAEMEAKSAAKKKKYAAKIDSYFTKYFEIYKNMKANEISENPEINTGPEDTTNMLPPNALLEEQVLRNVKSKVKYTNHKKKRNFEDKKKIKRIDSRFAYYFEKYKNIKTINNPENSEENVESKRKITMAKEIGHFKAMKKSYSCPKLNFLFALKNIGDNPNVYVSKRGSILGSLGLKKANNIMSINAPKDQEYFSRWQFTDPLVI</sequence>
<dbReference type="OrthoDB" id="7872817at2759"/>
<proteinExistence type="predicted"/>
<evidence type="ECO:0000313" key="2">
    <source>
        <dbReference type="RefSeq" id="XP_034109032.1"/>
    </source>
</evidence>
<name>A0A6P8YTH9_DROAB</name>
<keyword evidence="1" id="KW-1185">Reference proteome</keyword>